<evidence type="ECO:0000256" key="9">
    <source>
        <dbReference type="ARBA" id="ARBA00022842"/>
    </source>
</evidence>
<dbReference type="InterPro" id="IPR044492">
    <property type="entry name" value="P_typ_ATPase_HD_dom"/>
</dbReference>
<feature type="binding site" evidence="17">
    <location>
        <position position="428"/>
    </location>
    <ligand>
        <name>Mg(2+)</name>
        <dbReference type="ChEBI" id="CHEBI:18420"/>
    </ligand>
</feature>
<evidence type="ECO:0000256" key="7">
    <source>
        <dbReference type="ARBA" id="ARBA00022824"/>
    </source>
</evidence>
<feature type="binding site" evidence="16">
    <location>
        <position position="427"/>
    </location>
    <ligand>
        <name>ATP</name>
        <dbReference type="ChEBI" id="CHEBI:30616"/>
    </ligand>
</feature>
<dbReference type="SUPFAM" id="SSF81665">
    <property type="entry name" value="Calcium ATPase, transmembrane domain M"/>
    <property type="match status" value="1"/>
</dbReference>
<dbReference type="InterPro" id="IPR008250">
    <property type="entry name" value="ATPase_P-typ_transduc_dom_A_sf"/>
</dbReference>
<comment type="cofactor">
    <cofactor evidence="1 17">
        <name>Mg(2+)</name>
        <dbReference type="ChEBI" id="CHEBI:18420"/>
    </cofactor>
</comment>
<dbReference type="InterPro" id="IPR023298">
    <property type="entry name" value="ATPase_P-typ_TM_dom_sf"/>
</dbReference>
<evidence type="ECO:0000256" key="16">
    <source>
        <dbReference type="PIRSR" id="PIRSR606539-2"/>
    </source>
</evidence>
<feature type="transmembrane region" description="Helical" evidence="18">
    <location>
        <begin position="1225"/>
        <end position="1244"/>
    </location>
</feature>
<dbReference type="InterPro" id="IPR006539">
    <property type="entry name" value="P-type_ATPase_IV"/>
</dbReference>
<evidence type="ECO:0000313" key="22">
    <source>
        <dbReference type="Ensembl" id="ENSNMLP00000019196.1"/>
    </source>
</evidence>
<feature type="binding site" evidence="16">
    <location>
        <position position="428"/>
    </location>
    <ligand>
        <name>ATP</name>
        <dbReference type="ChEBI" id="CHEBI:30616"/>
    </ligand>
</feature>
<dbReference type="InterPro" id="IPR018303">
    <property type="entry name" value="ATPase_P-typ_P_site"/>
</dbReference>
<evidence type="ECO:0000259" key="21">
    <source>
        <dbReference type="Pfam" id="PF16212"/>
    </source>
</evidence>
<feature type="region of interest" description="Disordered" evidence="19">
    <location>
        <begin position="472"/>
        <end position="517"/>
    </location>
</feature>
<dbReference type="SUPFAM" id="SSF81660">
    <property type="entry name" value="Metal cation-transporting ATPase, ATP-binding domain N"/>
    <property type="match status" value="1"/>
</dbReference>
<feature type="transmembrane region" description="Helical" evidence="18">
    <location>
        <begin position="1123"/>
        <end position="1146"/>
    </location>
</feature>
<dbReference type="PANTHER" id="PTHR24092:SF81">
    <property type="entry name" value="PHOSPHOLIPID-TRANSPORTING ATPASE VA"/>
    <property type="match status" value="1"/>
</dbReference>
<dbReference type="FunFam" id="3.40.50.1000:FF:000023">
    <property type="entry name" value="Phospholipid-transporting ATPase"/>
    <property type="match status" value="1"/>
</dbReference>
<feature type="region of interest" description="Disordered" evidence="19">
    <location>
        <begin position="1290"/>
        <end position="1325"/>
    </location>
</feature>
<evidence type="ECO:0000256" key="19">
    <source>
        <dbReference type="SAM" id="MobiDB-lite"/>
    </source>
</evidence>
<dbReference type="FunFam" id="3.40.1110.10:FF:000109">
    <property type="entry name" value="Phospholipid-transporting ATPase"/>
    <property type="match status" value="1"/>
</dbReference>
<feature type="compositionally biased region" description="Basic and acidic residues" evidence="19">
    <location>
        <begin position="1312"/>
        <end position="1325"/>
    </location>
</feature>
<evidence type="ECO:0000256" key="3">
    <source>
        <dbReference type="ARBA" id="ARBA00008109"/>
    </source>
</evidence>
<feature type="transmembrane region" description="Helical" evidence="18">
    <location>
        <begin position="1152"/>
        <end position="1171"/>
    </location>
</feature>
<dbReference type="PANTHER" id="PTHR24092">
    <property type="entry name" value="PROBABLE PHOSPHOLIPID-TRANSPORTING ATPASE"/>
    <property type="match status" value="1"/>
</dbReference>
<comment type="subcellular location">
    <subcellularLocation>
        <location evidence="2">Endoplasmic reticulum membrane</location>
        <topology evidence="2">Multi-pass membrane protein</topology>
    </subcellularLocation>
    <subcellularLocation>
        <location evidence="18">Membrane</location>
        <topology evidence="18">Multi-pass membrane protein</topology>
    </subcellularLocation>
</comment>
<feature type="binding site" evidence="16">
    <location>
        <position position="760"/>
    </location>
    <ligand>
        <name>ATP</name>
        <dbReference type="ChEBI" id="CHEBI:30616"/>
    </ligand>
</feature>
<dbReference type="FunFam" id="2.70.150.10:FF:000022">
    <property type="entry name" value="Phospholipid-transporting ATPase"/>
    <property type="match status" value="1"/>
</dbReference>
<feature type="binding site" evidence="16">
    <location>
        <position position="840"/>
    </location>
    <ligand>
        <name>ATP</name>
        <dbReference type="ChEBI" id="CHEBI:30616"/>
    </ligand>
</feature>
<evidence type="ECO:0000256" key="18">
    <source>
        <dbReference type="RuleBase" id="RU362033"/>
    </source>
</evidence>
<dbReference type="GO" id="GO:1990531">
    <property type="term" value="C:phospholipid-translocating ATPase complex"/>
    <property type="evidence" value="ECO:0007669"/>
    <property type="project" value="UniProtKB-ARBA"/>
</dbReference>
<keyword evidence="12 18" id="KW-0472">Membrane</keyword>
<evidence type="ECO:0000256" key="15">
    <source>
        <dbReference type="PIRSR" id="PIRSR606539-1"/>
    </source>
</evidence>
<keyword evidence="4 18" id="KW-0812">Transmembrane</keyword>
<name>A0A8C6TJK4_9GOBI</name>
<comment type="similarity">
    <text evidence="3 18">Belongs to the cation transport ATPase (P-type) (TC 3.A.3) family. Type IV subfamily.</text>
</comment>
<keyword evidence="5 17" id="KW-0479">Metal-binding</keyword>
<feature type="binding site" evidence="16">
    <location>
        <position position="841"/>
    </location>
    <ligand>
        <name>ATP</name>
        <dbReference type="ChEBI" id="CHEBI:30616"/>
    </ligand>
</feature>
<keyword evidence="6 16" id="KW-0547">Nucleotide-binding</keyword>
<feature type="domain" description="P-type ATPase N-terminal" evidence="20">
    <location>
        <begin position="53"/>
        <end position="108"/>
    </location>
</feature>
<dbReference type="Pfam" id="PF16209">
    <property type="entry name" value="PhoLip_ATPase_N"/>
    <property type="match status" value="1"/>
</dbReference>
<reference evidence="22" key="2">
    <citation type="submission" date="2025-09" db="UniProtKB">
        <authorList>
            <consortium name="Ensembl"/>
        </authorList>
    </citation>
    <scope>IDENTIFICATION</scope>
</reference>
<feature type="binding site" evidence="16">
    <location>
        <position position="957"/>
    </location>
    <ligand>
        <name>ATP</name>
        <dbReference type="ChEBI" id="CHEBI:30616"/>
    </ligand>
</feature>
<dbReference type="SFLD" id="SFLDG00002">
    <property type="entry name" value="C1.7:_P-type_atpase_like"/>
    <property type="match status" value="1"/>
</dbReference>
<dbReference type="GO" id="GO:0140351">
    <property type="term" value="F:glycosylceramide flippase activity"/>
    <property type="evidence" value="ECO:0007669"/>
    <property type="project" value="UniProtKB-ARBA"/>
</dbReference>
<evidence type="ECO:0000256" key="11">
    <source>
        <dbReference type="ARBA" id="ARBA00022989"/>
    </source>
</evidence>
<dbReference type="SUPFAM" id="SSF56784">
    <property type="entry name" value="HAD-like"/>
    <property type="match status" value="1"/>
</dbReference>
<proteinExistence type="inferred from homology"/>
<dbReference type="Pfam" id="PF16212">
    <property type="entry name" value="PhoLip_ATPase_C"/>
    <property type="match status" value="1"/>
</dbReference>
<comment type="catalytic activity">
    <reaction evidence="14">
        <text>a beta-D-glucosyl-(1&lt;-&gt;1')-N-acylsphing-4-enine(out) + ATP + H2O = a beta-D-glucosyl-(1&lt;-&gt;1')-N-acylsphing-4-enine(in) + ADP + phosphate + H(+)</text>
        <dbReference type="Rhea" id="RHEA:66036"/>
        <dbReference type="ChEBI" id="CHEBI:15377"/>
        <dbReference type="ChEBI" id="CHEBI:15378"/>
        <dbReference type="ChEBI" id="CHEBI:22801"/>
        <dbReference type="ChEBI" id="CHEBI:30616"/>
        <dbReference type="ChEBI" id="CHEBI:43474"/>
        <dbReference type="ChEBI" id="CHEBI:456216"/>
    </reaction>
    <physiologicalReaction direction="left-to-right" evidence="14">
        <dbReference type="Rhea" id="RHEA:66037"/>
    </physiologicalReaction>
</comment>
<evidence type="ECO:0000256" key="10">
    <source>
        <dbReference type="ARBA" id="ARBA00022967"/>
    </source>
</evidence>
<evidence type="ECO:0000259" key="20">
    <source>
        <dbReference type="Pfam" id="PF16209"/>
    </source>
</evidence>
<dbReference type="CDD" id="cd02073">
    <property type="entry name" value="P-type_ATPase_APLT_Dnf-like"/>
    <property type="match status" value="1"/>
</dbReference>
<dbReference type="NCBIfam" id="TIGR01494">
    <property type="entry name" value="ATPase_P-type"/>
    <property type="match status" value="1"/>
</dbReference>
<feature type="binding site" evidence="16">
    <location>
        <position position="693"/>
    </location>
    <ligand>
        <name>ATP</name>
        <dbReference type="ChEBI" id="CHEBI:30616"/>
    </ligand>
</feature>
<evidence type="ECO:0000256" key="13">
    <source>
        <dbReference type="ARBA" id="ARBA00034036"/>
    </source>
</evidence>
<accession>A0A8C6TJK4</accession>
<dbReference type="GO" id="GO:0005789">
    <property type="term" value="C:endoplasmic reticulum membrane"/>
    <property type="evidence" value="ECO:0007669"/>
    <property type="project" value="UniProtKB-SubCell"/>
</dbReference>
<evidence type="ECO:0000256" key="4">
    <source>
        <dbReference type="ARBA" id="ARBA00022692"/>
    </source>
</evidence>
<evidence type="ECO:0000256" key="14">
    <source>
        <dbReference type="ARBA" id="ARBA00050913"/>
    </source>
</evidence>
<evidence type="ECO:0000256" key="17">
    <source>
        <dbReference type="PIRSR" id="PIRSR606539-3"/>
    </source>
</evidence>
<keyword evidence="9 17" id="KW-0460">Magnesium</keyword>
<feature type="transmembrane region" description="Helical" evidence="18">
    <location>
        <begin position="109"/>
        <end position="127"/>
    </location>
</feature>
<dbReference type="SFLD" id="SFLDS00003">
    <property type="entry name" value="Haloacid_Dehalogenase"/>
    <property type="match status" value="1"/>
</dbReference>
<feature type="binding site" evidence="16">
    <location>
        <position position="717"/>
    </location>
    <ligand>
        <name>ATP</name>
        <dbReference type="ChEBI" id="CHEBI:30616"/>
    </ligand>
</feature>
<reference evidence="22" key="1">
    <citation type="submission" date="2025-08" db="UniProtKB">
        <authorList>
            <consortium name="Ensembl"/>
        </authorList>
    </citation>
    <scope>IDENTIFICATION</scope>
</reference>
<evidence type="ECO:0000256" key="8">
    <source>
        <dbReference type="ARBA" id="ARBA00022840"/>
    </source>
</evidence>
<feature type="domain" description="P-type ATPase C-terminal" evidence="21">
    <location>
        <begin position="1009"/>
        <end position="1254"/>
    </location>
</feature>
<dbReference type="GO" id="GO:0005524">
    <property type="term" value="F:ATP binding"/>
    <property type="evidence" value="ECO:0007669"/>
    <property type="project" value="UniProtKB-UniRule"/>
</dbReference>
<feature type="transmembrane region" description="Helical" evidence="18">
    <location>
        <begin position="309"/>
        <end position="334"/>
    </location>
</feature>
<feature type="binding site" evidence="17">
    <location>
        <position position="987"/>
    </location>
    <ligand>
        <name>Mg(2+)</name>
        <dbReference type="ChEBI" id="CHEBI:18420"/>
    </ligand>
</feature>
<keyword evidence="10 18" id="KW-1278">Translocase</keyword>
<dbReference type="Gene3D" id="3.40.50.1000">
    <property type="entry name" value="HAD superfamily/HAD-like"/>
    <property type="match status" value="1"/>
</dbReference>
<feature type="transmembrane region" description="Helical" evidence="18">
    <location>
        <begin position="354"/>
        <end position="378"/>
    </location>
</feature>
<dbReference type="GO" id="GO:0005886">
    <property type="term" value="C:plasma membrane"/>
    <property type="evidence" value="ECO:0007669"/>
    <property type="project" value="TreeGrafter"/>
</dbReference>
<feature type="transmembrane region" description="Helical" evidence="18">
    <location>
        <begin position="85"/>
        <end position="103"/>
    </location>
</feature>
<feature type="region of interest" description="Disordered" evidence="19">
    <location>
        <begin position="1"/>
        <end position="37"/>
    </location>
</feature>
<protein>
    <recommendedName>
        <fullName evidence="18">Phospholipid-transporting ATPase</fullName>
        <ecNumber evidence="18">7.6.2.1</ecNumber>
    </recommendedName>
</protein>
<dbReference type="InterPro" id="IPR023299">
    <property type="entry name" value="ATPase_P-typ_cyto_dom_N"/>
</dbReference>
<sequence>MARERGEEEDTGGTGGKSAPKVKQRQRKKKTKESKTRTVHANILYDSAKGEESPNRHYANNKIKTTKYTLLSFLPKNLFEQFHRFANVYFVFIALLNFVPVVNAFQPELALAPVVFILSVTAIKDLWEDYRRHRSDKEINHMDCLVYSRAERRYVEIYWKELRVGDFVRLRCNEILPADVLLLSSSDPDRLCHIETATLDGETNLKQRQVVRSFYDLDCDFNPLKYTSVIECEKPNNDLNRFRGYIIHRNGRRDALYKDNLLLRGCTIRNTEEAVGIVIYAGHETKAMLNNNGPRYKRSKLERQMNVDVFWCVIILLIMCLFTAVGHGLWMFQYGDKRPVFDVLSPEGTDLSPIMSAIYLFLTMIIVFQVLIPISLFVSIEIVKICQVYFIHNDLELYEEETDSHLQCRALNITEDLGQMQYIFSDKTGTLTENKMVFRRCTVAGVEYSHDANARRLAMYQEVDSEEEECVSHGGTLPRRDSVTSHTSARVVLRSQSTKSHRRTGSRAEHTQSMCHINNKSSVPQEKDITPDPQLLDKVNECSSKMDFMRFHSQSLSTLSSDLCDIIDFFVALTICNTVVVSSPNQPRQKVTLDKAGMVSFLHRVINMFRRINLGSTIFLSNTCKNLVCLTTHCQKQHGKRMKRDAESPDEAALVYAARAYKCSLVGRLPDQVTVELPHLGKLSFELLHTLGFDSTRKRMSVVVRHPLTDQITVYTKGADSVIMDIIRPPDTGTSLRKRQKKIICRTQNYLNQYAADGLRTLCIAKKVKSELEYACWLQRHLQAETAIQGREELLFESALRLETNLHLLGATGIEDRLQDGVPETIASLRKAGLQIWVLTGDKQETAVNIAYACKLLDPRRIHSPLSLNQEACALLLDESLHYIQAKFLCSSSDQAAKMYLTNNINNMAAADLYPSLPVHRLGLVIDGRTLAYALDRSLEDKFLAVARSCRSVLCCRSTPLQKSMVVKLVRNKLKVMTLAIGDGANDVSMIQVADVGVGISGQEGMQAVMASDFALPRFSYLQKLLLVHGHWCYSRLANMILYFFYKNAMFVALIFWYQFYCGFSGSAMIDQWYLIFFNLMFSAFPQLITGTLDKDVSAETLQHLPQLYRSGQNSEEYKPYMFWMNMIDAFYQSLVCFFIPYFAYADSGVDLFTWGTPITTIALFTILLHLGVETKTWTWMNWLSICFSVALFFTVALCYNASCPTCYSPSNPYWTIQRLLQDPLFYFLCIITPCSALLPRYFYRACQGTLFPSAVQVGRQLDKLPPETRRNILSLSRVTTGSPLSLQPHFLSTNKPLPKDNEGTNNISQTYKKEDAGKDKDTSKDMYSFVNSEGDTLPYTKDLPRGELNISCKTPEALNTSPEVSHGLSPSLVTSPPLLSPTDSVVLPPEHGPPCVRYKRSSEEGIQGQDRTEHKIQVAL</sequence>
<evidence type="ECO:0000256" key="6">
    <source>
        <dbReference type="ARBA" id="ARBA00022741"/>
    </source>
</evidence>
<dbReference type="SUPFAM" id="SSF81653">
    <property type="entry name" value="Calcium ATPase, transduction domain A"/>
    <property type="match status" value="1"/>
</dbReference>
<feature type="binding site" evidence="16">
    <location>
        <position position="987"/>
    </location>
    <ligand>
        <name>ATP</name>
        <dbReference type="ChEBI" id="CHEBI:30616"/>
    </ligand>
</feature>
<dbReference type="Ensembl" id="ENSNMLT00000021571.1">
    <property type="protein sequence ID" value="ENSNMLP00000019196.1"/>
    <property type="gene ID" value="ENSNMLG00000012463.1"/>
</dbReference>
<feature type="compositionally biased region" description="Polar residues" evidence="19">
    <location>
        <begin position="484"/>
        <end position="498"/>
    </location>
</feature>
<evidence type="ECO:0000256" key="2">
    <source>
        <dbReference type="ARBA" id="ARBA00004477"/>
    </source>
</evidence>
<evidence type="ECO:0000256" key="12">
    <source>
        <dbReference type="ARBA" id="ARBA00023136"/>
    </source>
</evidence>
<dbReference type="InterPro" id="IPR001757">
    <property type="entry name" value="P_typ_ATPase"/>
</dbReference>
<feature type="binding site" evidence="16">
    <location>
        <position position="963"/>
    </location>
    <ligand>
        <name>ATP</name>
        <dbReference type="ChEBI" id="CHEBI:30616"/>
    </ligand>
</feature>
<keyword evidence="8 16" id="KW-0067">ATP-binding</keyword>
<dbReference type="Proteomes" id="UP000694523">
    <property type="component" value="Unplaced"/>
</dbReference>
<feature type="transmembrane region" description="Helical" evidence="18">
    <location>
        <begin position="1041"/>
        <end position="1061"/>
    </location>
</feature>
<feature type="active site" description="4-aspartylphosphate intermediate" evidence="15">
    <location>
        <position position="426"/>
    </location>
</feature>
<evidence type="ECO:0000313" key="23">
    <source>
        <dbReference type="Proteomes" id="UP000694523"/>
    </source>
</evidence>
<feature type="binding site" evidence="16">
    <location>
        <position position="842"/>
    </location>
    <ligand>
        <name>ATP</name>
        <dbReference type="ChEBI" id="CHEBI:30616"/>
    </ligand>
</feature>
<feature type="compositionally biased region" description="Basic and acidic residues" evidence="19">
    <location>
        <begin position="1411"/>
        <end position="1421"/>
    </location>
</feature>
<dbReference type="PROSITE" id="PS00154">
    <property type="entry name" value="ATPASE_E1_E2"/>
    <property type="match status" value="1"/>
</dbReference>
<dbReference type="Pfam" id="PF13246">
    <property type="entry name" value="Cation_ATPase"/>
    <property type="match status" value="1"/>
</dbReference>
<comment type="catalytic activity">
    <reaction evidence="13 18">
        <text>ATP + H2O + phospholipidSide 1 = ADP + phosphate + phospholipidSide 2.</text>
        <dbReference type="EC" id="7.6.2.1"/>
    </reaction>
</comment>
<feature type="compositionally biased region" description="Basic residues" evidence="19">
    <location>
        <begin position="20"/>
        <end position="32"/>
    </location>
</feature>
<dbReference type="Gene3D" id="2.70.150.10">
    <property type="entry name" value="Calcium-transporting ATPase, cytoplasmic transduction domain A"/>
    <property type="match status" value="1"/>
</dbReference>
<dbReference type="GO" id="GO:0016887">
    <property type="term" value="F:ATP hydrolysis activity"/>
    <property type="evidence" value="ECO:0007669"/>
    <property type="project" value="InterPro"/>
</dbReference>
<keyword evidence="11 18" id="KW-1133">Transmembrane helix</keyword>
<feature type="region of interest" description="Disordered" evidence="19">
    <location>
        <begin position="1360"/>
        <end position="1421"/>
    </location>
</feature>
<dbReference type="GO" id="GO:0000287">
    <property type="term" value="F:magnesium ion binding"/>
    <property type="evidence" value="ECO:0007669"/>
    <property type="project" value="UniProtKB-UniRule"/>
</dbReference>
<dbReference type="SFLD" id="SFLDF00027">
    <property type="entry name" value="p-type_atpase"/>
    <property type="match status" value="1"/>
</dbReference>
<feature type="binding site" evidence="16">
    <location>
        <position position="426"/>
    </location>
    <ligand>
        <name>ATP</name>
        <dbReference type="ChEBI" id="CHEBI:30616"/>
    </ligand>
</feature>
<dbReference type="GO" id="GO:0045332">
    <property type="term" value="P:phospholipid translocation"/>
    <property type="evidence" value="ECO:0007669"/>
    <property type="project" value="TreeGrafter"/>
</dbReference>
<evidence type="ECO:0000256" key="5">
    <source>
        <dbReference type="ARBA" id="ARBA00022723"/>
    </source>
</evidence>
<feature type="binding site" evidence="16">
    <location>
        <position position="986"/>
    </location>
    <ligand>
        <name>ATP</name>
        <dbReference type="ChEBI" id="CHEBI:30616"/>
    </ligand>
</feature>
<dbReference type="InterPro" id="IPR036412">
    <property type="entry name" value="HAD-like_sf"/>
</dbReference>
<dbReference type="NCBIfam" id="TIGR01652">
    <property type="entry name" value="ATPase-Plipid"/>
    <property type="match status" value="2"/>
</dbReference>
<dbReference type="FunFam" id="3.40.1110.10:FF:000009">
    <property type="entry name" value="Phospholipid-transporting ATPase"/>
    <property type="match status" value="1"/>
</dbReference>
<feature type="binding site" evidence="16">
    <location>
        <position position="651"/>
    </location>
    <ligand>
        <name>ATP</name>
        <dbReference type="ChEBI" id="CHEBI:30616"/>
    </ligand>
</feature>
<feature type="binding site" evidence="17">
    <location>
        <position position="426"/>
    </location>
    <ligand>
        <name>Mg(2+)</name>
        <dbReference type="ChEBI" id="CHEBI:18420"/>
    </ligand>
</feature>
<dbReference type="InterPro" id="IPR032630">
    <property type="entry name" value="P_typ_ATPase_c"/>
</dbReference>
<dbReference type="FunFam" id="3.40.50.1000:FF:000001">
    <property type="entry name" value="Phospholipid-transporting ATPase IC"/>
    <property type="match status" value="1"/>
</dbReference>
<feature type="compositionally biased region" description="Low complexity" evidence="19">
    <location>
        <begin position="1369"/>
        <end position="1390"/>
    </location>
</feature>
<evidence type="ECO:0000256" key="1">
    <source>
        <dbReference type="ARBA" id="ARBA00001946"/>
    </source>
</evidence>
<feature type="binding site" evidence="17">
    <location>
        <position position="983"/>
    </location>
    <ligand>
        <name>Mg(2+)</name>
        <dbReference type="ChEBI" id="CHEBI:18420"/>
    </ligand>
</feature>
<dbReference type="InterPro" id="IPR023214">
    <property type="entry name" value="HAD_sf"/>
</dbReference>
<keyword evidence="23" id="KW-1185">Reference proteome</keyword>
<organism evidence="22 23">
    <name type="scientific">Neogobius melanostomus</name>
    <name type="common">round goby</name>
    <dbReference type="NCBI Taxonomy" id="47308"/>
    <lineage>
        <taxon>Eukaryota</taxon>
        <taxon>Metazoa</taxon>
        <taxon>Chordata</taxon>
        <taxon>Craniata</taxon>
        <taxon>Vertebrata</taxon>
        <taxon>Euteleostomi</taxon>
        <taxon>Actinopterygii</taxon>
        <taxon>Neopterygii</taxon>
        <taxon>Teleostei</taxon>
        <taxon>Neoteleostei</taxon>
        <taxon>Acanthomorphata</taxon>
        <taxon>Gobiaria</taxon>
        <taxon>Gobiiformes</taxon>
        <taxon>Gobioidei</taxon>
        <taxon>Gobiidae</taxon>
        <taxon>Benthophilinae</taxon>
        <taxon>Neogobiini</taxon>
        <taxon>Neogobius</taxon>
    </lineage>
</organism>
<feature type="transmembrane region" description="Helical" evidence="18">
    <location>
        <begin position="1183"/>
        <end position="1203"/>
    </location>
</feature>
<dbReference type="Gene3D" id="3.40.1110.10">
    <property type="entry name" value="Calcium-transporting ATPase, cytoplasmic domain N"/>
    <property type="match status" value="1"/>
</dbReference>
<keyword evidence="7" id="KW-0256">Endoplasmic reticulum</keyword>
<dbReference type="InterPro" id="IPR032631">
    <property type="entry name" value="P-type_ATPase_N"/>
</dbReference>
<dbReference type="EC" id="7.6.2.1" evidence="18"/>